<evidence type="ECO:0000313" key="3">
    <source>
        <dbReference type="EMBL" id="GAA5146393.1"/>
    </source>
</evidence>
<dbReference type="Pfam" id="PF07508">
    <property type="entry name" value="Recombinase"/>
    <property type="match status" value="1"/>
</dbReference>
<dbReference type="SMART" id="SM00857">
    <property type="entry name" value="Resolvase"/>
    <property type="match status" value="1"/>
</dbReference>
<name>A0ABP9PH33_9BACT</name>
<reference evidence="4" key="1">
    <citation type="journal article" date="2019" name="Int. J. Syst. Evol. Microbiol.">
        <title>The Global Catalogue of Microorganisms (GCM) 10K type strain sequencing project: providing services to taxonomists for standard genome sequencing and annotation.</title>
        <authorList>
            <consortium name="The Broad Institute Genomics Platform"/>
            <consortium name="The Broad Institute Genome Sequencing Center for Infectious Disease"/>
            <person name="Wu L."/>
            <person name="Ma J."/>
        </authorList>
    </citation>
    <scope>NUCLEOTIDE SEQUENCE [LARGE SCALE GENOMIC DNA]</scope>
    <source>
        <strain evidence="4">JCM 18053</strain>
    </source>
</reference>
<evidence type="ECO:0000313" key="4">
    <source>
        <dbReference type="Proteomes" id="UP001499852"/>
    </source>
</evidence>
<dbReference type="InterPro" id="IPR006119">
    <property type="entry name" value="Resolv_N"/>
</dbReference>
<protein>
    <submittedName>
        <fullName evidence="3">Recombinase family protein</fullName>
    </submittedName>
</protein>
<dbReference type="PANTHER" id="PTHR30461:SF23">
    <property type="entry name" value="DNA RECOMBINASE-RELATED"/>
    <property type="match status" value="1"/>
</dbReference>
<dbReference type="InterPro" id="IPR011109">
    <property type="entry name" value="DNA_bind_recombinase_dom"/>
</dbReference>
<feature type="domain" description="Resolvase/invertase-type recombinase catalytic" evidence="1">
    <location>
        <begin position="13"/>
        <end position="163"/>
    </location>
</feature>
<dbReference type="Proteomes" id="UP001499852">
    <property type="component" value="Unassembled WGS sequence"/>
</dbReference>
<dbReference type="InterPro" id="IPR050639">
    <property type="entry name" value="SSR_resolvase"/>
</dbReference>
<dbReference type="PROSITE" id="PS51736">
    <property type="entry name" value="RECOMBINASES_3"/>
    <property type="match status" value="1"/>
</dbReference>
<dbReference type="Pfam" id="PF00239">
    <property type="entry name" value="Resolvase"/>
    <property type="match status" value="1"/>
</dbReference>
<dbReference type="PROSITE" id="PS51737">
    <property type="entry name" value="RECOMBINASE_DNA_BIND"/>
    <property type="match status" value="1"/>
</dbReference>
<proteinExistence type="predicted"/>
<dbReference type="Gene3D" id="3.40.50.1390">
    <property type="entry name" value="Resolvase, N-terminal catalytic domain"/>
    <property type="match status" value="1"/>
</dbReference>
<evidence type="ECO:0000259" key="2">
    <source>
        <dbReference type="PROSITE" id="PS51737"/>
    </source>
</evidence>
<dbReference type="InterPro" id="IPR038109">
    <property type="entry name" value="DNA_bind_recomb_sf"/>
</dbReference>
<accession>A0ABP9PH33</accession>
<feature type="domain" description="Recombinase" evidence="2">
    <location>
        <begin position="194"/>
        <end position="317"/>
    </location>
</feature>
<comment type="caution">
    <text evidence="3">The sequence shown here is derived from an EMBL/GenBank/DDBJ whole genome shotgun (WGS) entry which is preliminary data.</text>
</comment>
<keyword evidence="4" id="KW-1185">Reference proteome</keyword>
<dbReference type="SUPFAM" id="SSF53041">
    <property type="entry name" value="Resolvase-like"/>
    <property type="match status" value="1"/>
</dbReference>
<evidence type="ECO:0000259" key="1">
    <source>
        <dbReference type="PROSITE" id="PS51736"/>
    </source>
</evidence>
<dbReference type="PANTHER" id="PTHR30461">
    <property type="entry name" value="DNA-INVERTASE FROM LAMBDOID PROPHAGE"/>
    <property type="match status" value="1"/>
</dbReference>
<dbReference type="CDD" id="cd00338">
    <property type="entry name" value="Ser_Recombinase"/>
    <property type="match status" value="1"/>
</dbReference>
<dbReference type="Gene3D" id="3.90.1750.20">
    <property type="entry name" value="Putative Large Serine Recombinase, Chain B, Domain 2"/>
    <property type="match status" value="1"/>
</dbReference>
<dbReference type="InterPro" id="IPR036162">
    <property type="entry name" value="Resolvase-like_N_sf"/>
</dbReference>
<organism evidence="3 4">
    <name type="scientific">Prosthecobacter algae</name>
    <dbReference type="NCBI Taxonomy" id="1144682"/>
    <lineage>
        <taxon>Bacteria</taxon>
        <taxon>Pseudomonadati</taxon>
        <taxon>Verrucomicrobiota</taxon>
        <taxon>Verrucomicrobiia</taxon>
        <taxon>Verrucomicrobiales</taxon>
        <taxon>Verrucomicrobiaceae</taxon>
        <taxon>Prosthecobacter</taxon>
    </lineage>
</organism>
<sequence>MYSSEAPAGNAIRAAAYVRMSTEHQQYSTSNQMDAVREYAARRGMDIVKIYSDEGKSGLNIQGRDSLSTMISDVTGGLANFTCILVYDVSRWGRFQDADESAHYEYICRRVGIAVHYCAEQFENDGSLGSSIIKTMKRSMAGEYSRELSTKVFRGACRLIQLGFKQGGAAGYGMRRMLIDQSGEKKAVLKIGEQKSLQTDRVILVPGPEDEVMTVRAMYHAFVTEGKSEATIAESLNHAGILTDFGRKWNRTTVREVLSNEKYIGNNVYHRTSFKLKQKHTRNPEDQWIRVEGAFEGIVDRTLFLQARELFLARSQKLTNEELLEKLRLLLRNHGKISGILINESEGIPSSAAYRSRFGSLVRAYTLVGYRPNIDFTFIEINRRLRYFFPEVIQNTISKLIALGAHVAQTSDAGIFLLNDEIRVSLVLCRHRTTQAGASRWEIRLDHGLCPDLTIAVRMDHTNENVKDYYLLPSLDMTWDHLKRRVSADSLDGTPPERLHLAEVNGIYLDTYRYDSLERFFELSQRLPVDACI</sequence>
<dbReference type="RefSeq" id="WP_345738323.1">
    <property type="nucleotide sequence ID" value="NZ_BAABIA010000009.1"/>
</dbReference>
<gene>
    <name evidence="3" type="ORF">GCM10023213_39360</name>
</gene>
<dbReference type="EMBL" id="BAABIA010000009">
    <property type="protein sequence ID" value="GAA5146393.1"/>
    <property type="molecule type" value="Genomic_DNA"/>
</dbReference>